<dbReference type="CDD" id="cd09641">
    <property type="entry name" value="Cas3''_I"/>
    <property type="match status" value="1"/>
</dbReference>
<dbReference type="AlphaFoldDB" id="A0A1V6C9G9"/>
<dbReference type="Proteomes" id="UP000485562">
    <property type="component" value="Unassembled WGS sequence"/>
</dbReference>
<reference evidence="12" key="1">
    <citation type="submission" date="2017-02" db="EMBL/GenBank/DDBJ databases">
        <title>Delving into the versatile metabolic prowess of the omnipresent phylum Bacteroidetes.</title>
        <authorList>
            <person name="Nobu M.K."/>
            <person name="Mei R."/>
            <person name="Narihiro T."/>
            <person name="Kuroda K."/>
            <person name="Liu W.-T."/>
        </authorList>
    </citation>
    <scope>NUCLEOTIDE SEQUENCE</scope>
    <source>
        <strain evidence="12">ADurb.Bin131</strain>
    </source>
</reference>
<evidence type="ECO:0000256" key="7">
    <source>
        <dbReference type="ARBA" id="ARBA00022806"/>
    </source>
</evidence>
<evidence type="ECO:0000256" key="5">
    <source>
        <dbReference type="ARBA" id="ARBA00022741"/>
    </source>
</evidence>
<evidence type="ECO:0000259" key="10">
    <source>
        <dbReference type="PROSITE" id="PS51192"/>
    </source>
</evidence>
<sequence length="730" mass="85956">MPIYAKSKPPETLEEHNKKLLENYEKLKKFLDPEKIEKYDSVIKKILYYHDLGKINHKFQNKLGLSGKVVIPELKDYNEIPHEWLSLAFISGEDKKYFNSFNYDNVHFSDLIQYCIAFHHTRTEPFNKKAVEMTIHYDLEKNKDKIGVNYPLNSDYDINKDIKQKIESQLNFKNYFELLVFLKGILHKCDYTASANIEIEVEYKGRYEDDFNNWLSKKKWNLKAFQYEARNLRDKNIVLVASTGSGKTEYSMNWIGGNKAFYLLGIRTAVNEMYRRFKTIFGNNVNLLHGEIGYTFELNETEENYSERIEIARKLCAPITIATADQIITSVFKYNGFELRYLTASYSRIIIDEIQSFSPDSIAAIMVFLKEIHNLGGKFLLTTATLPPFIKEELRELKDIEFPVPVIMETRRHKIAVYKENIDDELSLKMIEDNFRSGKRILVVCNTVRKAQDMYEFLKHLNSSLIHSRFILKDRKRKESEEEGIMAINKDNHPPIIWIATQVVEASLDLDFDVLFTECSPIDSILQRFGRCWRNRKQEYTNKEPNIHIFKSKHMGIYDKEILDRTYCLLFNEFNGKTISELEKQDAINAIFKDIQATKYYEKYKRNKQLLEFGFKASSISKAEYLFRNILFNYCVIPWPVYKKNEKDIIDLLKHIDDEYTDKKENIRVKNELKQFTLPVQISSHFSCLSPVADSRYCKRNNIMLMNDVAYSYEKGLEITDKNGEGILIE</sequence>
<keyword evidence="3" id="KW-0540">Nuclease</keyword>
<evidence type="ECO:0000256" key="9">
    <source>
        <dbReference type="ARBA" id="ARBA00023118"/>
    </source>
</evidence>
<dbReference type="InterPro" id="IPR054712">
    <property type="entry name" value="Cas3-like_dom"/>
</dbReference>
<keyword evidence="6 12" id="KW-0378">Hydrolase</keyword>
<dbReference type="InterPro" id="IPR050079">
    <property type="entry name" value="DEAD_box_RNA_helicase"/>
</dbReference>
<dbReference type="GO" id="GO:0046872">
    <property type="term" value="F:metal ion binding"/>
    <property type="evidence" value="ECO:0007669"/>
    <property type="project" value="UniProtKB-KW"/>
</dbReference>
<feature type="domain" description="Helicase ATP-binding" evidence="10">
    <location>
        <begin position="228"/>
        <end position="404"/>
    </location>
</feature>
<dbReference type="PANTHER" id="PTHR47959">
    <property type="entry name" value="ATP-DEPENDENT RNA HELICASE RHLE-RELATED"/>
    <property type="match status" value="1"/>
</dbReference>
<dbReference type="NCBIfam" id="TIGR01587">
    <property type="entry name" value="cas3_core"/>
    <property type="match status" value="1"/>
</dbReference>
<keyword evidence="7" id="KW-0347">Helicase</keyword>
<evidence type="ECO:0000313" key="12">
    <source>
        <dbReference type="EMBL" id="OQB73545.1"/>
    </source>
</evidence>
<dbReference type="PROSITE" id="PS51643">
    <property type="entry name" value="HD_CAS3"/>
    <property type="match status" value="1"/>
</dbReference>
<dbReference type="InterPro" id="IPR014001">
    <property type="entry name" value="Helicase_ATP-bd"/>
</dbReference>
<protein>
    <submittedName>
        <fullName evidence="12">CRISPR-associated endonuclease/helicase Cas3</fullName>
        <ecNumber evidence="12">3.1.-.-</ecNumber>
    </submittedName>
</protein>
<dbReference type="InterPro" id="IPR038257">
    <property type="entry name" value="CRISPR-assoc_Cas3_HD_sf"/>
</dbReference>
<keyword evidence="8" id="KW-0067">ATP-binding</keyword>
<gene>
    <name evidence="12" type="primary">ygcB</name>
    <name evidence="12" type="ORF">BWX89_00932</name>
</gene>
<evidence type="ECO:0000256" key="1">
    <source>
        <dbReference type="ARBA" id="ARBA00006847"/>
    </source>
</evidence>
<accession>A0A1V6C9G9</accession>
<keyword evidence="12" id="KW-0255">Endonuclease</keyword>
<dbReference type="GO" id="GO:0003724">
    <property type="term" value="F:RNA helicase activity"/>
    <property type="evidence" value="ECO:0007669"/>
    <property type="project" value="TreeGrafter"/>
</dbReference>
<comment type="similarity">
    <text evidence="1">In the N-terminal section; belongs to the CRISPR-associated nuclease Cas3-HD family.</text>
</comment>
<feature type="domain" description="HD Cas3-type" evidence="11">
    <location>
        <begin position="6"/>
        <end position="192"/>
    </location>
</feature>
<dbReference type="EMBL" id="MWDQ01000077">
    <property type="protein sequence ID" value="OQB73545.1"/>
    <property type="molecule type" value="Genomic_DNA"/>
</dbReference>
<dbReference type="InterPro" id="IPR027417">
    <property type="entry name" value="P-loop_NTPase"/>
</dbReference>
<evidence type="ECO:0000256" key="4">
    <source>
        <dbReference type="ARBA" id="ARBA00022723"/>
    </source>
</evidence>
<dbReference type="NCBIfam" id="TIGR01596">
    <property type="entry name" value="cas3_HD"/>
    <property type="match status" value="1"/>
</dbReference>
<keyword evidence="4" id="KW-0479">Metal-binding</keyword>
<dbReference type="GO" id="GO:0051607">
    <property type="term" value="P:defense response to virus"/>
    <property type="evidence" value="ECO:0007669"/>
    <property type="project" value="UniProtKB-KW"/>
</dbReference>
<dbReference type="GO" id="GO:0016787">
    <property type="term" value="F:hydrolase activity"/>
    <property type="evidence" value="ECO:0007669"/>
    <property type="project" value="UniProtKB-KW"/>
</dbReference>
<comment type="similarity">
    <text evidence="2">In the central section; belongs to the CRISPR-associated helicase Cas3 family.</text>
</comment>
<dbReference type="Gene3D" id="3.40.50.300">
    <property type="entry name" value="P-loop containing nucleotide triphosphate hydrolases"/>
    <property type="match status" value="2"/>
</dbReference>
<organism evidence="12">
    <name type="scientific">candidate division TA06 bacterium ADurb.Bin131</name>
    <dbReference type="NCBI Taxonomy" id="1852827"/>
    <lineage>
        <taxon>Bacteria</taxon>
        <taxon>Bacteria division TA06</taxon>
    </lineage>
</organism>
<dbReference type="GO" id="GO:0004519">
    <property type="term" value="F:endonuclease activity"/>
    <property type="evidence" value="ECO:0007669"/>
    <property type="project" value="UniProtKB-KW"/>
</dbReference>
<dbReference type="GO" id="GO:0005524">
    <property type="term" value="F:ATP binding"/>
    <property type="evidence" value="ECO:0007669"/>
    <property type="project" value="UniProtKB-KW"/>
</dbReference>
<evidence type="ECO:0000259" key="11">
    <source>
        <dbReference type="PROSITE" id="PS51643"/>
    </source>
</evidence>
<comment type="caution">
    <text evidence="12">The sequence shown here is derived from an EMBL/GenBank/DDBJ whole genome shotgun (WGS) entry which is preliminary data.</text>
</comment>
<dbReference type="Pfam" id="PF22590">
    <property type="entry name" value="Cas3-like_C_2"/>
    <property type="match status" value="1"/>
</dbReference>
<dbReference type="Pfam" id="PF00270">
    <property type="entry name" value="DEAD"/>
    <property type="match status" value="1"/>
</dbReference>
<dbReference type="PROSITE" id="PS51192">
    <property type="entry name" value="HELICASE_ATP_BIND_1"/>
    <property type="match status" value="1"/>
</dbReference>
<evidence type="ECO:0000256" key="8">
    <source>
        <dbReference type="ARBA" id="ARBA00022840"/>
    </source>
</evidence>
<keyword evidence="5" id="KW-0547">Nucleotide-binding</keyword>
<keyword evidence="9" id="KW-0051">Antiviral defense</keyword>
<dbReference type="SUPFAM" id="SSF52540">
    <property type="entry name" value="P-loop containing nucleoside triphosphate hydrolases"/>
    <property type="match status" value="1"/>
</dbReference>
<dbReference type="SMART" id="SM00487">
    <property type="entry name" value="DEXDc"/>
    <property type="match status" value="1"/>
</dbReference>
<dbReference type="InterPro" id="IPR006483">
    <property type="entry name" value="CRISPR-assoc_Cas3_HD"/>
</dbReference>
<dbReference type="PANTHER" id="PTHR47959:SF16">
    <property type="entry name" value="CRISPR-ASSOCIATED NUCLEASE_HELICASE CAS3-RELATED"/>
    <property type="match status" value="1"/>
</dbReference>
<evidence type="ECO:0000256" key="3">
    <source>
        <dbReference type="ARBA" id="ARBA00022722"/>
    </source>
</evidence>
<dbReference type="GO" id="GO:0005829">
    <property type="term" value="C:cytosol"/>
    <property type="evidence" value="ECO:0007669"/>
    <property type="project" value="TreeGrafter"/>
</dbReference>
<dbReference type="Gene3D" id="1.10.3210.30">
    <property type="match status" value="1"/>
</dbReference>
<dbReference type="InterPro" id="IPR011545">
    <property type="entry name" value="DEAD/DEAH_box_helicase_dom"/>
</dbReference>
<evidence type="ECO:0000256" key="2">
    <source>
        <dbReference type="ARBA" id="ARBA00009046"/>
    </source>
</evidence>
<name>A0A1V6C9G9_UNCT6</name>
<proteinExistence type="inferred from homology"/>
<evidence type="ECO:0000256" key="6">
    <source>
        <dbReference type="ARBA" id="ARBA00022801"/>
    </source>
</evidence>
<dbReference type="EC" id="3.1.-.-" evidence="12"/>
<dbReference type="InterPro" id="IPR006474">
    <property type="entry name" value="Helicase_Cas3_CRISPR-ass_core"/>
</dbReference>
<dbReference type="GO" id="GO:0003676">
    <property type="term" value="F:nucleic acid binding"/>
    <property type="evidence" value="ECO:0007669"/>
    <property type="project" value="InterPro"/>
</dbReference>